<evidence type="ECO:0000256" key="1">
    <source>
        <dbReference type="ARBA" id="ARBA00006429"/>
    </source>
</evidence>
<name>A0A948THC5_9GAMM</name>
<keyword evidence="5" id="KW-0255">Endonuclease</keyword>
<dbReference type="GO" id="GO:0004519">
    <property type="term" value="F:endonuclease activity"/>
    <property type="evidence" value="ECO:0007669"/>
    <property type="project" value="UniProtKB-KW"/>
</dbReference>
<reference evidence="5" key="1">
    <citation type="journal article" date="2021" name="PeerJ">
        <title>Extensive microbial diversity within the chicken gut microbiome revealed by metagenomics and culture.</title>
        <authorList>
            <person name="Gilroy R."/>
            <person name="Ravi A."/>
            <person name="Getino M."/>
            <person name="Pursley I."/>
            <person name="Horton D.L."/>
            <person name="Alikhan N.F."/>
            <person name="Baker D."/>
            <person name="Gharbi K."/>
            <person name="Hall N."/>
            <person name="Watson M."/>
            <person name="Adriaenssens E.M."/>
            <person name="Foster-Nyarko E."/>
            <person name="Jarju S."/>
            <person name="Secka A."/>
            <person name="Antonio M."/>
            <person name="Oren A."/>
            <person name="Chaudhuri R.R."/>
            <person name="La Ragione R."/>
            <person name="Hildebrand F."/>
            <person name="Pallen M.J."/>
        </authorList>
    </citation>
    <scope>NUCLEOTIDE SEQUENCE</scope>
    <source>
        <strain evidence="5">378</strain>
    </source>
</reference>
<evidence type="ECO:0000313" key="6">
    <source>
        <dbReference type="Proteomes" id="UP000733611"/>
    </source>
</evidence>
<dbReference type="PANTHER" id="PTHR33607">
    <property type="entry name" value="ENDONUCLEASE-1"/>
    <property type="match status" value="1"/>
</dbReference>
<dbReference type="Pfam" id="PF04231">
    <property type="entry name" value="Endonuclease_1"/>
    <property type="match status" value="1"/>
</dbReference>
<feature type="signal peptide" evidence="4">
    <location>
        <begin position="1"/>
        <end position="28"/>
    </location>
</feature>
<evidence type="ECO:0000256" key="3">
    <source>
        <dbReference type="ARBA" id="ARBA00022801"/>
    </source>
</evidence>
<dbReference type="SUPFAM" id="SSF54060">
    <property type="entry name" value="His-Me finger endonucleases"/>
    <property type="match status" value="1"/>
</dbReference>
<dbReference type="EMBL" id="JAHLFE010000177">
    <property type="protein sequence ID" value="MBU3844906.1"/>
    <property type="molecule type" value="Genomic_DNA"/>
</dbReference>
<dbReference type="GO" id="GO:0016787">
    <property type="term" value="F:hydrolase activity"/>
    <property type="evidence" value="ECO:0007669"/>
    <property type="project" value="UniProtKB-KW"/>
</dbReference>
<dbReference type="PANTHER" id="PTHR33607:SF2">
    <property type="entry name" value="ENDONUCLEASE-1"/>
    <property type="match status" value="1"/>
</dbReference>
<sequence length="279" mass="31833">MSSLLRRTLLGLSCAALSFTLLTPPATAVENFSKAKRILPQIYHQLDQEFGHTQTIYCGCELIYKKSGSSYKWTPDLKSCGYEPRKNANRAKRIEVEHVMAAWEFGHQMKCWREGGRDECGKDSTFDRMEGDLHNLYPAVGEVNGDRSNYQFTDWNGKATQYGKCQMVVDFAEDRVQPPKPSRGMIARAYLYMSEQYDIRLSQAQRRLYEAWNRQYPADALECRRNELITKEQGNDNPFVTASCKLSPQQATVRNSNSSSQVNSSFASGERGTYKLVLQ</sequence>
<keyword evidence="3" id="KW-0378">Hydrolase</keyword>
<accession>A0A948THC5</accession>
<feature type="chain" id="PRO_5037646183" evidence="4">
    <location>
        <begin position="29"/>
        <end position="279"/>
    </location>
</feature>
<dbReference type="AlphaFoldDB" id="A0A948THC5"/>
<dbReference type="InterPro" id="IPR044925">
    <property type="entry name" value="His-Me_finger_sf"/>
</dbReference>
<proteinExistence type="inferred from homology"/>
<dbReference type="InterPro" id="IPR007346">
    <property type="entry name" value="Endonuclease-I"/>
</dbReference>
<reference evidence="5" key="2">
    <citation type="submission" date="2021-04" db="EMBL/GenBank/DDBJ databases">
        <authorList>
            <person name="Gilroy R."/>
        </authorList>
    </citation>
    <scope>NUCLEOTIDE SEQUENCE</scope>
    <source>
        <strain evidence="5">378</strain>
    </source>
</reference>
<keyword evidence="4" id="KW-0732">Signal</keyword>
<dbReference type="Proteomes" id="UP000733611">
    <property type="component" value="Unassembled WGS sequence"/>
</dbReference>
<protein>
    <submittedName>
        <fullName evidence="5">Endonuclease</fullName>
    </submittedName>
</protein>
<evidence type="ECO:0000256" key="4">
    <source>
        <dbReference type="SAM" id="SignalP"/>
    </source>
</evidence>
<keyword evidence="2" id="KW-0540">Nuclease</keyword>
<organism evidence="5 6">
    <name type="scientific">Candidatus Anaerobiospirillum pullicola</name>
    <dbReference type="NCBI Taxonomy" id="2838451"/>
    <lineage>
        <taxon>Bacteria</taxon>
        <taxon>Pseudomonadati</taxon>
        <taxon>Pseudomonadota</taxon>
        <taxon>Gammaproteobacteria</taxon>
        <taxon>Aeromonadales</taxon>
        <taxon>Succinivibrionaceae</taxon>
        <taxon>Anaerobiospirillum</taxon>
    </lineage>
</organism>
<comment type="caution">
    <text evidence="5">The sequence shown here is derived from an EMBL/GenBank/DDBJ whole genome shotgun (WGS) entry which is preliminary data.</text>
</comment>
<gene>
    <name evidence="5" type="ORF">H9847_08620</name>
</gene>
<comment type="similarity">
    <text evidence="1">Belongs to the EndA/NucM nuclease family.</text>
</comment>
<evidence type="ECO:0000313" key="5">
    <source>
        <dbReference type="EMBL" id="MBU3844906.1"/>
    </source>
</evidence>
<evidence type="ECO:0000256" key="2">
    <source>
        <dbReference type="ARBA" id="ARBA00022722"/>
    </source>
</evidence>